<evidence type="ECO:0000313" key="2">
    <source>
        <dbReference type="Proteomes" id="UP001066276"/>
    </source>
</evidence>
<dbReference type="AlphaFoldDB" id="A0AAV7Q5C3"/>
<sequence length="317" mass="34657">MIPNKVAHVLRGRAFTAEQLFRADILQEDVVVPQAELRESLEHEEEEQALLREEGPRLLLLEQKDEQDFVGLISLDKAVLGQLSLHEAGGELERGQALPMEQAEGVLLVQELFEHADELLLGQQEEEAVLEQVFAKKSSEQVLVGQTREVCLGQVVLGQTGTISQEERLRVEAQGQLGDAARLHTDGGVPQEVRLGVAALVQVFLGQTIEPLVGQVNLGHAGGLSQEVRFGHAVTGQALFGHLGEVSTGQAFLEQREEVSQEVRFPALEQALLGHAEEVLQDVGFGQAATEQALFGQLIVGQVFLAQREEVSQEERL</sequence>
<keyword evidence="2" id="KW-1185">Reference proteome</keyword>
<protein>
    <submittedName>
        <fullName evidence="1">Uncharacterized protein</fullName>
    </submittedName>
</protein>
<dbReference type="EMBL" id="JANPWB010000010">
    <property type="protein sequence ID" value="KAJ1134389.1"/>
    <property type="molecule type" value="Genomic_DNA"/>
</dbReference>
<organism evidence="1 2">
    <name type="scientific">Pleurodeles waltl</name>
    <name type="common">Iberian ribbed newt</name>
    <dbReference type="NCBI Taxonomy" id="8319"/>
    <lineage>
        <taxon>Eukaryota</taxon>
        <taxon>Metazoa</taxon>
        <taxon>Chordata</taxon>
        <taxon>Craniata</taxon>
        <taxon>Vertebrata</taxon>
        <taxon>Euteleostomi</taxon>
        <taxon>Amphibia</taxon>
        <taxon>Batrachia</taxon>
        <taxon>Caudata</taxon>
        <taxon>Salamandroidea</taxon>
        <taxon>Salamandridae</taxon>
        <taxon>Pleurodelinae</taxon>
        <taxon>Pleurodeles</taxon>
    </lineage>
</organism>
<gene>
    <name evidence="1" type="ORF">NDU88_000841</name>
</gene>
<evidence type="ECO:0000313" key="1">
    <source>
        <dbReference type="EMBL" id="KAJ1134389.1"/>
    </source>
</evidence>
<name>A0AAV7Q5C3_PLEWA</name>
<comment type="caution">
    <text evidence="1">The sequence shown here is derived from an EMBL/GenBank/DDBJ whole genome shotgun (WGS) entry which is preliminary data.</text>
</comment>
<proteinExistence type="predicted"/>
<reference evidence="1" key="1">
    <citation type="journal article" date="2022" name="bioRxiv">
        <title>Sequencing and chromosome-scale assembly of the giantPleurodeles waltlgenome.</title>
        <authorList>
            <person name="Brown T."/>
            <person name="Elewa A."/>
            <person name="Iarovenko S."/>
            <person name="Subramanian E."/>
            <person name="Araus A.J."/>
            <person name="Petzold A."/>
            <person name="Susuki M."/>
            <person name="Suzuki K.-i.T."/>
            <person name="Hayashi T."/>
            <person name="Toyoda A."/>
            <person name="Oliveira C."/>
            <person name="Osipova E."/>
            <person name="Leigh N.D."/>
            <person name="Simon A."/>
            <person name="Yun M.H."/>
        </authorList>
    </citation>
    <scope>NUCLEOTIDE SEQUENCE</scope>
    <source>
        <strain evidence="1">20211129_DDA</strain>
        <tissue evidence="1">Liver</tissue>
    </source>
</reference>
<dbReference type="Proteomes" id="UP001066276">
    <property type="component" value="Chromosome 6"/>
</dbReference>
<accession>A0AAV7Q5C3</accession>